<dbReference type="AlphaFoldDB" id="A0A545UGF9"/>
<dbReference type="Proteomes" id="UP000315439">
    <property type="component" value="Unassembled WGS sequence"/>
</dbReference>
<comment type="caution">
    <text evidence="10">The sequence shown here is derived from an EMBL/GenBank/DDBJ whole genome shotgun (WGS) entry which is preliminary data.</text>
</comment>
<feature type="transmembrane region" description="Helical" evidence="7">
    <location>
        <begin position="317"/>
        <end position="338"/>
    </location>
</feature>
<evidence type="ECO:0000256" key="4">
    <source>
        <dbReference type="ARBA" id="ARBA00022989"/>
    </source>
</evidence>
<dbReference type="PANTHER" id="PTHR30572">
    <property type="entry name" value="MEMBRANE COMPONENT OF TRANSPORTER-RELATED"/>
    <property type="match status" value="1"/>
</dbReference>
<feature type="transmembrane region" description="Helical" evidence="7">
    <location>
        <begin position="761"/>
        <end position="779"/>
    </location>
</feature>
<evidence type="ECO:0000259" key="9">
    <source>
        <dbReference type="Pfam" id="PF12704"/>
    </source>
</evidence>
<feature type="domain" description="MacB-like periplasmic core" evidence="9">
    <location>
        <begin position="419"/>
        <end position="630"/>
    </location>
</feature>
<dbReference type="InterPro" id="IPR050250">
    <property type="entry name" value="Macrolide_Exporter_MacB"/>
</dbReference>
<evidence type="ECO:0000256" key="5">
    <source>
        <dbReference type="ARBA" id="ARBA00023136"/>
    </source>
</evidence>
<dbReference type="InterPro" id="IPR003838">
    <property type="entry name" value="ABC3_permease_C"/>
</dbReference>
<evidence type="ECO:0000256" key="1">
    <source>
        <dbReference type="ARBA" id="ARBA00004651"/>
    </source>
</evidence>
<reference evidence="10 11" key="1">
    <citation type="submission" date="2019-07" db="EMBL/GenBank/DDBJ databases">
        <title>Draft genome for Aliikangiella sp. M105.</title>
        <authorList>
            <person name="Wang G."/>
        </authorList>
    </citation>
    <scope>NUCLEOTIDE SEQUENCE [LARGE SCALE GENOMIC DNA]</scope>
    <source>
        <strain evidence="10 11">M105</strain>
    </source>
</reference>
<evidence type="ECO:0000256" key="3">
    <source>
        <dbReference type="ARBA" id="ARBA00022692"/>
    </source>
</evidence>
<feature type="domain" description="ABC3 transporter permease C-terminal" evidence="8">
    <location>
        <begin position="677"/>
        <end position="790"/>
    </location>
</feature>
<dbReference type="InterPro" id="IPR017800">
    <property type="entry name" value="ADOP"/>
</dbReference>
<dbReference type="GO" id="GO:0022857">
    <property type="term" value="F:transmembrane transporter activity"/>
    <property type="evidence" value="ECO:0007669"/>
    <property type="project" value="TreeGrafter"/>
</dbReference>
<keyword evidence="2" id="KW-1003">Cell membrane</keyword>
<proteinExistence type="inferred from homology"/>
<dbReference type="PANTHER" id="PTHR30572:SF4">
    <property type="entry name" value="ABC TRANSPORTER PERMEASE YTRF"/>
    <property type="match status" value="1"/>
</dbReference>
<keyword evidence="4 7" id="KW-1133">Transmembrane helix</keyword>
<accession>A0A545UGF9</accession>
<evidence type="ECO:0000256" key="2">
    <source>
        <dbReference type="ARBA" id="ARBA00022475"/>
    </source>
</evidence>
<feature type="transmembrane region" description="Helical" evidence="7">
    <location>
        <begin position="670"/>
        <end position="693"/>
    </location>
</feature>
<dbReference type="Pfam" id="PF02687">
    <property type="entry name" value="FtsX"/>
    <property type="match status" value="2"/>
</dbReference>
<feature type="transmembrane region" description="Helical" evidence="7">
    <location>
        <begin position="20"/>
        <end position="43"/>
    </location>
</feature>
<protein>
    <submittedName>
        <fullName evidence="10">ABC transporter permease</fullName>
    </submittedName>
</protein>
<feature type="domain" description="MacB-like periplasmic core" evidence="9">
    <location>
        <begin position="22"/>
        <end position="227"/>
    </location>
</feature>
<dbReference type="OrthoDB" id="9770036at2"/>
<feature type="transmembrane region" description="Helical" evidence="7">
    <location>
        <begin position="358"/>
        <end position="382"/>
    </location>
</feature>
<feature type="transmembrane region" description="Helical" evidence="7">
    <location>
        <begin position="730"/>
        <end position="755"/>
    </location>
</feature>
<keyword evidence="11" id="KW-1185">Reference proteome</keyword>
<comment type="similarity">
    <text evidence="6">Belongs to the ABC-4 integral membrane protein family.</text>
</comment>
<evidence type="ECO:0000256" key="7">
    <source>
        <dbReference type="SAM" id="Phobius"/>
    </source>
</evidence>
<evidence type="ECO:0000259" key="8">
    <source>
        <dbReference type="Pfam" id="PF02687"/>
    </source>
</evidence>
<keyword evidence="5 7" id="KW-0472">Membrane</keyword>
<evidence type="ECO:0000313" key="11">
    <source>
        <dbReference type="Proteomes" id="UP000315439"/>
    </source>
</evidence>
<comment type="subcellular location">
    <subcellularLocation>
        <location evidence="1">Cell membrane</location>
        <topology evidence="1">Multi-pass membrane protein</topology>
    </subcellularLocation>
</comment>
<keyword evidence="3 7" id="KW-0812">Transmembrane</keyword>
<dbReference type="Pfam" id="PF12704">
    <property type="entry name" value="MacB_PCD"/>
    <property type="match status" value="2"/>
</dbReference>
<organism evidence="10 11">
    <name type="scientific">Aliikangiella coralliicola</name>
    <dbReference type="NCBI Taxonomy" id="2592383"/>
    <lineage>
        <taxon>Bacteria</taxon>
        <taxon>Pseudomonadati</taxon>
        <taxon>Pseudomonadota</taxon>
        <taxon>Gammaproteobacteria</taxon>
        <taxon>Oceanospirillales</taxon>
        <taxon>Pleioneaceae</taxon>
        <taxon>Aliikangiella</taxon>
    </lineage>
</organism>
<gene>
    <name evidence="10" type="ORF">FLL46_08550</name>
</gene>
<name>A0A545UGF9_9GAMM</name>
<dbReference type="RefSeq" id="WP_142893066.1">
    <property type="nucleotide sequence ID" value="NZ_ML660162.1"/>
</dbReference>
<evidence type="ECO:0000256" key="6">
    <source>
        <dbReference type="ARBA" id="ARBA00038076"/>
    </source>
</evidence>
<dbReference type="NCBIfam" id="TIGR03434">
    <property type="entry name" value="ADOP"/>
    <property type="match status" value="1"/>
</dbReference>
<evidence type="ECO:0000313" key="10">
    <source>
        <dbReference type="EMBL" id="TQV88558.1"/>
    </source>
</evidence>
<sequence>MRRLMKDISFSFRTLTSRPIYSLIALLTLALGISVTATMFTLVNSILYKPLPMPESEQLMILSIENKTKSKKSTSFNLNIFHQMTKVDGVFESIAFWAYDQTTLTENNSSKPLYNLRVSEDYFRALGVQPIKGRWHTIDDKGKNNVLISYDLWRDEFQQSETILGRSILLDLKPHTIIGVMPPGFNSTGDLNIQVWNLLETLDRPGGLIARLKSDVNQETASQQLTPYNQVLNQVRQEKSEVWRLKLTSMVESLTKNYKPALVLLMLSVLAVFLIAVLNVVNLSFAQFGNRIQELAIRVSVGATRVRLVKQLLVENLMLSFAGGALGLLLAAWGLKLVKHLSPADLPRIHELAMDVEAVMVIVSLIVIAGVLTTLVPAFSLVHPKKLALVLKSAGRKMTGDKKSNRIRRSLVAIEVCVAVILLIATGLLLQNYISLLQQPPGFKSDNIIAGHVWLPEQFGSKRKEYLHWRSLINEIEKLPGVKAVAATTSLPMMPTGIDYDVNYSYTGMSESLPGEEPQAATRSITGNYFSTLQIPIIDGREFDERDTANSSKVVIINRALAERLWQEKSIIGRELVLPSWMGGTHHIVGVVENVKHRALSSEIKPEFYLPFAQRVYSGMSFIVQVDSQQTKILPRLLANTATSVDITAPMTNISSLHRLTVDSIAAEKLMLSILAIFASLALFLASIGVYGISDNMVNQRTNEIGIRMALGARPKTILRWILWESSRPVIAGAVLGLILVGFLGTIMSKILYGVSVWEPTIYLSVPATLVLVGIIAAWTPAKKATKIHPQEALHCE</sequence>
<feature type="transmembrane region" description="Helical" evidence="7">
    <location>
        <begin position="261"/>
        <end position="281"/>
    </location>
</feature>
<feature type="domain" description="ABC3 transporter permease C-terminal" evidence="8">
    <location>
        <begin position="269"/>
        <end position="381"/>
    </location>
</feature>
<dbReference type="EMBL" id="VIKS01000004">
    <property type="protein sequence ID" value="TQV88558.1"/>
    <property type="molecule type" value="Genomic_DNA"/>
</dbReference>
<feature type="transmembrane region" description="Helical" evidence="7">
    <location>
        <begin position="411"/>
        <end position="430"/>
    </location>
</feature>
<dbReference type="InterPro" id="IPR025857">
    <property type="entry name" value="MacB_PCD"/>
</dbReference>
<dbReference type="GO" id="GO:0005886">
    <property type="term" value="C:plasma membrane"/>
    <property type="evidence" value="ECO:0007669"/>
    <property type="project" value="UniProtKB-SubCell"/>
</dbReference>